<dbReference type="Gene3D" id="3.40.50.300">
    <property type="entry name" value="P-loop containing nucleotide triphosphate hydrolases"/>
    <property type="match status" value="1"/>
</dbReference>
<comment type="similarity">
    <text evidence="1">Belongs to the ABC transporter superfamily.</text>
</comment>
<dbReference type="RefSeq" id="WP_039803602.1">
    <property type="nucleotide sequence ID" value="NZ_CP010415.1"/>
</dbReference>
<organism evidence="6 7">
    <name type="scientific">Azotobacter chroococcum NCIMB 8003</name>
    <dbReference type="NCBI Taxonomy" id="1328314"/>
    <lineage>
        <taxon>Bacteria</taxon>
        <taxon>Pseudomonadati</taxon>
        <taxon>Pseudomonadota</taxon>
        <taxon>Gammaproteobacteria</taxon>
        <taxon>Pseudomonadales</taxon>
        <taxon>Pseudomonadaceae</taxon>
        <taxon>Azotobacter</taxon>
    </lineage>
</organism>
<dbReference type="GO" id="GO:0005524">
    <property type="term" value="F:ATP binding"/>
    <property type="evidence" value="ECO:0007669"/>
    <property type="project" value="UniProtKB-KW"/>
</dbReference>
<keyword evidence="2" id="KW-0813">Transport</keyword>
<keyword evidence="3" id="KW-0547">Nucleotide-binding</keyword>
<gene>
    <name evidence="6" type="ORF">Achr_17340</name>
</gene>
<dbReference type="InterPro" id="IPR027417">
    <property type="entry name" value="P-loop_NTPase"/>
</dbReference>
<evidence type="ECO:0000256" key="4">
    <source>
        <dbReference type="ARBA" id="ARBA00022840"/>
    </source>
</evidence>
<dbReference type="PROSITE" id="PS00211">
    <property type="entry name" value="ABC_TRANSPORTER_1"/>
    <property type="match status" value="1"/>
</dbReference>
<dbReference type="CDD" id="cd03293">
    <property type="entry name" value="ABC_NrtD_SsuB_transporters"/>
    <property type="match status" value="1"/>
</dbReference>
<evidence type="ECO:0000259" key="5">
    <source>
        <dbReference type="PROSITE" id="PS50893"/>
    </source>
</evidence>
<dbReference type="STRING" id="1328314.Achr_17340"/>
<dbReference type="PROSITE" id="PS50893">
    <property type="entry name" value="ABC_TRANSPORTER_2"/>
    <property type="match status" value="1"/>
</dbReference>
<keyword evidence="7" id="KW-1185">Reference proteome</keyword>
<dbReference type="SMART" id="SM00382">
    <property type="entry name" value="AAA"/>
    <property type="match status" value="1"/>
</dbReference>
<evidence type="ECO:0000256" key="1">
    <source>
        <dbReference type="ARBA" id="ARBA00005417"/>
    </source>
</evidence>
<dbReference type="HOGENOM" id="CLU_000604_1_22_6"/>
<dbReference type="SUPFAM" id="SSF52540">
    <property type="entry name" value="P-loop containing nucleoside triphosphate hydrolases"/>
    <property type="match status" value="1"/>
</dbReference>
<dbReference type="InterPro" id="IPR003593">
    <property type="entry name" value="AAA+_ATPase"/>
</dbReference>
<feature type="domain" description="ABC transporter" evidence="5">
    <location>
        <begin position="20"/>
        <end position="253"/>
    </location>
</feature>
<keyword evidence="4 6" id="KW-0067">ATP-binding</keyword>
<dbReference type="Proteomes" id="UP000068210">
    <property type="component" value="Chromosome"/>
</dbReference>
<dbReference type="KEGG" id="acx:Achr_17340"/>
<dbReference type="InterPro" id="IPR050166">
    <property type="entry name" value="ABC_transporter_ATP-bind"/>
</dbReference>
<proteinExistence type="inferred from homology"/>
<dbReference type="InterPro" id="IPR003439">
    <property type="entry name" value="ABC_transporter-like_ATP-bd"/>
</dbReference>
<evidence type="ECO:0000313" key="7">
    <source>
        <dbReference type="Proteomes" id="UP000068210"/>
    </source>
</evidence>
<protein>
    <submittedName>
        <fullName evidence="6">ABC transporter, ATP-binding protein</fullName>
    </submittedName>
</protein>
<evidence type="ECO:0000313" key="6">
    <source>
        <dbReference type="EMBL" id="AJE21190.1"/>
    </source>
</evidence>
<sequence>MNAFLQNSAPAVATAFQPLLQVEGVSLEYRTAERVVRATHEVSFEVDPGDRFVLLGPSGCGKSTLLKAVAGFIRPRDGAIRLDGREVREPGPDRIAVFQEFDQLPPWKTVRQNVMFPLLATRSLNRREAEERALHYLDKVGLARFADAYPHTLSGGMKARVAIARALAMQPKILLMDEPFAALDALTRRRMQEELLELWQEVRFTLLFVTHSIEEALVVGNRILLLSPHPGRVRAEVASHAFDLHSSGSADFQHAARRIHRLLFEEGESPAAVHAA</sequence>
<dbReference type="PANTHER" id="PTHR42788">
    <property type="entry name" value="TAURINE IMPORT ATP-BINDING PROTEIN-RELATED"/>
    <property type="match status" value="1"/>
</dbReference>
<dbReference type="InterPro" id="IPR017871">
    <property type="entry name" value="ABC_transporter-like_CS"/>
</dbReference>
<dbReference type="Pfam" id="PF00005">
    <property type="entry name" value="ABC_tran"/>
    <property type="match status" value="1"/>
</dbReference>
<name>A0A0C4WNT1_9GAMM</name>
<dbReference type="GO" id="GO:0016887">
    <property type="term" value="F:ATP hydrolysis activity"/>
    <property type="evidence" value="ECO:0007669"/>
    <property type="project" value="InterPro"/>
</dbReference>
<accession>A0A0C4WNT1</accession>
<dbReference type="PANTHER" id="PTHR42788:SF10">
    <property type="entry name" value="ABC TRANSPORTER ATP-BINDING PROTEIN"/>
    <property type="match status" value="1"/>
</dbReference>
<dbReference type="EMBL" id="CP010415">
    <property type="protein sequence ID" value="AJE21190.1"/>
    <property type="molecule type" value="Genomic_DNA"/>
</dbReference>
<reference evidence="6 7" key="1">
    <citation type="journal article" date="2015" name="PLoS ONE">
        <title>Azotobacter Genomes: The Genome of Azotobacter chroococcum NCIMB 8003 (ATCC 4412).</title>
        <authorList>
            <person name="Robson R.L."/>
            <person name="Jones R."/>
            <person name="Robson R.M."/>
            <person name="Schwartz A."/>
            <person name="Richardson T.H."/>
        </authorList>
    </citation>
    <scope>NUCLEOTIDE SEQUENCE [LARGE SCALE GENOMIC DNA]</scope>
    <source>
        <strain evidence="6 7">NCIMB 8003</strain>
    </source>
</reference>
<dbReference type="AlphaFoldDB" id="A0A0C4WNT1"/>
<evidence type="ECO:0000256" key="2">
    <source>
        <dbReference type="ARBA" id="ARBA00022448"/>
    </source>
</evidence>
<evidence type="ECO:0000256" key="3">
    <source>
        <dbReference type="ARBA" id="ARBA00022741"/>
    </source>
</evidence>